<evidence type="ECO:0000256" key="1">
    <source>
        <dbReference type="ARBA" id="ARBA00022670"/>
    </source>
</evidence>
<dbReference type="InterPro" id="IPR002933">
    <property type="entry name" value="Peptidase_M20"/>
</dbReference>
<dbReference type="SUPFAM" id="SSF53187">
    <property type="entry name" value="Zn-dependent exopeptidases"/>
    <property type="match status" value="1"/>
</dbReference>
<sequence length="614" mass="66982">MNEQEAYKIASREIETGSDLVGWHLEILDKMVAIDSRSFNVNEFEGDRTTPSDMRDILHCAQDYLEKIGFTWIKVNTPPPECVNATPILLAEIAVAKEKPTVLFYAHLDKQPYMDDGRFQKWAGVPPTELRWNEDKTRAYGRGAADDLSGVVSIGMSIDALIKALPRDSASKPILNDLPCNIKVIYETEEECGSHSLARQIQQNQGFFSTVDCVVITDVVNPATGIPGLTTSLRGVIQLDATLTAKAGVEGIDAQTALYKTLATLIHPDHSLAITKIAQTDIKATVEEVSGYGNVPISIQMMRDAGGLLPATRLTVPDKKEALLLAQLRKSFANVRPGHRVSGSIIFGSAGARLKFSSCLDAHGLKITLEKLLSEWNTFDLKLTLTELSSDEDNTVFDLILQSATKDPHSGMHGGPFPIAELQLAIMIDRLIQNDGSLHQEIRSLLTPGAGRMTVRSLKVAPGEDSCLFENPSARAVVEIRLAPGNEESQAGKFLLDHLNAHVPPGFELNLKLEKGCDPWMTGCKHPVFPLVMEALEKGFRQNSCLYGCGGSIPFVAKLLDALGDVQPICLGAYDADSRMHEPGESLSMVDLLGCTRAIIYLMAHIEKAYPAKT</sequence>
<dbReference type="GO" id="GO:0046872">
    <property type="term" value="F:metal ion binding"/>
    <property type="evidence" value="ECO:0007669"/>
    <property type="project" value="UniProtKB-KW"/>
</dbReference>
<evidence type="ECO:0000313" key="4">
    <source>
        <dbReference type="EMBL" id="VAX28246.1"/>
    </source>
</evidence>
<dbReference type="AlphaFoldDB" id="A0A3B1CCN1"/>
<dbReference type="PANTHER" id="PTHR43270">
    <property type="entry name" value="BETA-ALA-HIS DIPEPTIDASE"/>
    <property type="match status" value="1"/>
</dbReference>
<dbReference type="Gene3D" id="3.40.630.10">
    <property type="entry name" value="Zn peptidases"/>
    <property type="match status" value="2"/>
</dbReference>
<reference evidence="4" key="1">
    <citation type="submission" date="2018-06" db="EMBL/GenBank/DDBJ databases">
        <authorList>
            <person name="Zhirakovskaya E."/>
        </authorList>
    </citation>
    <scope>NUCLEOTIDE SEQUENCE</scope>
</reference>
<protein>
    <recommendedName>
        <fullName evidence="5">Acetylornithine deacetylase/Succinyl-diaminopimelate desuccinylase and related deacylases</fullName>
    </recommendedName>
</protein>
<dbReference type="GO" id="GO:0008233">
    <property type="term" value="F:peptidase activity"/>
    <property type="evidence" value="ECO:0007669"/>
    <property type="project" value="UniProtKB-KW"/>
</dbReference>
<evidence type="ECO:0008006" key="5">
    <source>
        <dbReference type="Google" id="ProtNLM"/>
    </source>
</evidence>
<name>A0A3B1CCN1_9ZZZZ</name>
<evidence type="ECO:0000256" key="3">
    <source>
        <dbReference type="ARBA" id="ARBA00022801"/>
    </source>
</evidence>
<gene>
    <name evidence="4" type="ORF">MNBD_NITROSPINAE05-19</name>
</gene>
<organism evidence="4">
    <name type="scientific">hydrothermal vent metagenome</name>
    <dbReference type="NCBI Taxonomy" id="652676"/>
    <lineage>
        <taxon>unclassified sequences</taxon>
        <taxon>metagenomes</taxon>
        <taxon>ecological metagenomes</taxon>
    </lineage>
</organism>
<keyword evidence="1" id="KW-0645">Protease</keyword>
<dbReference type="EMBL" id="UOGG01000053">
    <property type="protein sequence ID" value="VAX28246.1"/>
    <property type="molecule type" value="Genomic_DNA"/>
</dbReference>
<dbReference type="PANTHER" id="PTHR43270:SF8">
    <property type="entry name" value="DI- AND TRIPEPTIDASE DUG2-RELATED"/>
    <property type="match status" value="1"/>
</dbReference>
<keyword evidence="3" id="KW-0378">Hydrolase</keyword>
<dbReference type="Pfam" id="PF01546">
    <property type="entry name" value="Peptidase_M20"/>
    <property type="match status" value="1"/>
</dbReference>
<evidence type="ECO:0000256" key="2">
    <source>
        <dbReference type="ARBA" id="ARBA00022723"/>
    </source>
</evidence>
<dbReference type="InterPro" id="IPR051458">
    <property type="entry name" value="Cyt/Met_Dipeptidase"/>
</dbReference>
<proteinExistence type="predicted"/>
<keyword evidence="2" id="KW-0479">Metal-binding</keyword>
<accession>A0A3B1CCN1</accession>
<dbReference type="GO" id="GO:0006508">
    <property type="term" value="P:proteolysis"/>
    <property type="evidence" value="ECO:0007669"/>
    <property type="project" value="UniProtKB-KW"/>
</dbReference>